<comment type="caution">
    <text evidence="1">The sequence shown here is derived from an EMBL/GenBank/DDBJ whole genome shotgun (WGS) entry which is preliminary data.</text>
</comment>
<accession>A0A816MES4</accession>
<name>A0A816MES4_9BILA</name>
<evidence type="ECO:0000313" key="2">
    <source>
        <dbReference type="Proteomes" id="UP000663887"/>
    </source>
</evidence>
<organism evidence="1 2">
    <name type="scientific">Rotaria magnacalcarata</name>
    <dbReference type="NCBI Taxonomy" id="392030"/>
    <lineage>
        <taxon>Eukaryota</taxon>
        <taxon>Metazoa</taxon>
        <taxon>Spiralia</taxon>
        <taxon>Gnathifera</taxon>
        <taxon>Rotifera</taxon>
        <taxon>Eurotatoria</taxon>
        <taxon>Bdelloidea</taxon>
        <taxon>Philodinida</taxon>
        <taxon>Philodinidae</taxon>
        <taxon>Rotaria</taxon>
    </lineage>
</organism>
<protein>
    <submittedName>
        <fullName evidence="1">Uncharacterized protein</fullName>
    </submittedName>
</protein>
<dbReference type="Proteomes" id="UP000663887">
    <property type="component" value="Unassembled WGS sequence"/>
</dbReference>
<dbReference type="EMBL" id="CAJNRG010000304">
    <property type="protein sequence ID" value="CAF1993545.1"/>
    <property type="molecule type" value="Genomic_DNA"/>
</dbReference>
<dbReference type="AlphaFoldDB" id="A0A816MES4"/>
<reference evidence="1" key="1">
    <citation type="submission" date="2021-02" db="EMBL/GenBank/DDBJ databases">
        <authorList>
            <person name="Nowell W R."/>
        </authorList>
    </citation>
    <scope>NUCLEOTIDE SEQUENCE</scope>
</reference>
<evidence type="ECO:0000313" key="1">
    <source>
        <dbReference type="EMBL" id="CAF1993545.1"/>
    </source>
</evidence>
<proteinExistence type="predicted"/>
<gene>
    <name evidence="1" type="ORF">XDN619_LOCUS2978</name>
</gene>
<sequence length="85" mass="9893">MEVLFDLASVFKITDIKYDEINPKWNIYLMTTDEGTNIVQAYIDSIQIESKEINVDFIFARLLIQMGEYSLAHDYLTKLTTIPNL</sequence>